<proteinExistence type="inferred from homology"/>
<sequence length="204" mass="22891">MNERNDAVEGDTQPHRGRSSRKEEDGVDVLLTRTAAGDEQAFAGVYDALAPQVMGLAFRVLRDQAQAEEVTQDVMVEVWRAADRFRPERGTARNWVLTLAHRRAVDRVRSVVAGRARELRTGARDRDRPFDSVAEEVEQREEHRAVFRCLAQLAGHLRVPLVLAYYEGLTYAEVADALAAPAGTVKSRMRQGLRRLRECLEAGP</sequence>
<dbReference type="AlphaFoldDB" id="A0A7K3PKH0"/>
<dbReference type="EMBL" id="JAAGMA010000421">
    <property type="protein sequence ID" value="NEB10347.1"/>
    <property type="molecule type" value="Genomic_DNA"/>
</dbReference>
<comment type="similarity">
    <text evidence="1">Belongs to the sigma-70 factor family. ECF subfamily.</text>
</comment>
<evidence type="ECO:0000256" key="3">
    <source>
        <dbReference type="ARBA" id="ARBA00023082"/>
    </source>
</evidence>
<dbReference type="InterPro" id="IPR014284">
    <property type="entry name" value="RNA_pol_sigma-70_dom"/>
</dbReference>
<protein>
    <submittedName>
        <fullName evidence="8">Sigma-70 family RNA polymerase sigma factor</fullName>
    </submittedName>
</protein>
<evidence type="ECO:0000256" key="1">
    <source>
        <dbReference type="ARBA" id="ARBA00010641"/>
    </source>
</evidence>
<comment type="caution">
    <text evidence="8">The sequence shown here is derived from an EMBL/GenBank/DDBJ whole genome shotgun (WGS) entry which is preliminary data.</text>
</comment>
<name>A0A7K3PKH0_9ACTN</name>
<dbReference type="SUPFAM" id="SSF88946">
    <property type="entry name" value="Sigma2 domain of RNA polymerase sigma factors"/>
    <property type="match status" value="1"/>
</dbReference>
<evidence type="ECO:0000259" key="6">
    <source>
        <dbReference type="Pfam" id="PF04542"/>
    </source>
</evidence>
<evidence type="ECO:0000256" key="5">
    <source>
        <dbReference type="SAM" id="MobiDB-lite"/>
    </source>
</evidence>
<dbReference type="SUPFAM" id="SSF88659">
    <property type="entry name" value="Sigma3 and sigma4 domains of RNA polymerase sigma factors"/>
    <property type="match status" value="1"/>
</dbReference>
<dbReference type="RefSeq" id="WP_164245736.1">
    <property type="nucleotide sequence ID" value="NZ_JAAGMA010000421.1"/>
</dbReference>
<evidence type="ECO:0000259" key="7">
    <source>
        <dbReference type="Pfam" id="PF08281"/>
    </source>
</evidence>
<keyword evidence="3" id="KW-0731">Sigma factor</keyword>
<dbReference type="InterPro" id="IPR013324">
    <property type="entry name" value="RNA_pol_sigma_r3/r4-like"/>
</dbReference>
<dbReference type="InterPro" id="IPR039425">
    <property type="entry name" value="RNA_pol_sigma-70-like"/>
</dbReference>
<feature type="region of interest" description="Disordered" evidence="5">
    <location>
        <begin position="1"/>
        <end position="26"/>
    </location>
</feature>
<dbReference type="InterPro" id="IPR013249">
    <property type="entry name" value="RNA_pol_sigma70_r4_t2"/>
</dbReference>
<evidence type="ECO:0000256" key="4">
    <source>
        <dbReference type="ARBA" id="ARBA00023163"/>
    </source>
</evidence>
<accession>A0A7K3PKH0</accession>
<evidence type="ECO:0000256" key="2">
    <source>
        <dbReference type="ARBA" id="ARBA00023015"/>
    </source>
</evidence>
<dbReference type="CDD" id="cd06171">
    <property type="entry name" value="Sigma70_r4"/>
    <property type="match status" value="1"/>
</dbReference>
<feature type="domain" description="RNA polymerase sigma-70 region 2" evidence="6">
    <location>
        <begin position="46"/>
        <end position="110"/>
    </location>
</feature>
<dbReference type="Proteomes" id="UP000470446">
    <property type="component" value="Unassembled WGS sequence"/>
</dbReference>
<organism evidence="8 9">
    <name type="scientific">Streptomyces coelicoflavus</name>
    <dbReference type="NCBI Taxonomy" id="285562"/>
    <lineage>
        <taxon>Bacteria</taxon>
        <taxon>Bacillati</taxon>
        <taxon>Actinomycetota</taxon>
        <taxon>Actinomycetes</taxon>
        <taxon>Kitasatosporales</taxon>
        <taxon>Streptomycetaceae</taxon>
        <taxon>Streptomyces</taxon>
    </lineage>
</organism>
<dbReference type="GO" id="GO:0016987">
    <property type="term" value="F:sigma factor activity"/>
    <property type="evidence" value="ECO:0007669"/>
    <property type="project" value="UniProtKB-KW"/>
</dbReference>
<dbReference type="NCBIfam" id="NF007228">
    <property type="entry name" value="PRK09646.1"/>
    <property type="match status" value="1"/>
</dbReference>
<feature type="domain" description="RNA polymerase sigma factor 70 region 4 type 2" evidence="7">
    <location>
        <begin position="144"/>
        <end position="196"/>
    </location>
</feature>
<gene>
    <name evidence="8" type="ORF">G3I32_16060</name>
</gene>
<evidence type="ECO:0000313" key="8">
    <source>
        <dbReference type="EMBL" id="NEB10347.1"/>
    </source>
</evidence>
<dbReference type="Gene3D" id="1.10.10.10">
    <property type="entry name" value="Winged helix-like DNA-binding domain superfamily/Winged helix DNA-binding domain"/>
    <property type="match status" value="1"/>
</dbReference>
<dbReference type="Pfam" id="PF04542">
    <property type="entry name" value="Sigma70_r2"/>
    <property type="match status" value="1"/>
</dbReference>
<dbReference type="Gene3D" id="1.10.1740.10">
    <property type="match status" value="1"/>
</dbReference>
<reference evidence="8 9" key="1">
    <citation type="submission" date="2020-01" db="EMBL/GenBank/DDBJ databases">
        <title>Insect and environment-associated Actinomycetes.</title>
        <authorList>
            <person name="Currrie C."/>
            <person name="Chevrette M."/>
            <person name="Carlson C."/>
            <person name="Stubbendieck R."/>
            <person name="Wendt-Pienkowski E."/>
        </authorList>
    </citation>
    <scope>NUCLEOTIDE SEQUENCE [LARGE SCALE GENOMIC DNA]</scope>
    <source>
        <strain evidence="8 9">SID14163</strain>
    </source>
</reference>
<evidence type="ECO:0000313" key="9">
    <source>
        <dbReference type="Proteomes" id="UP000470446"/>
    </source>
</evidence>
<dbReference type="GO" id="GO:0003677">
    <property type="term" value="F:DNA binding"/>
    <property type="evidence" value="ECO:0007669"/>
    <property type="project" value="InterPro"/>
</dbReference>
<dbReference type="NCBIfam" id="TIGR02937">
    <property type="entry name" value="sigma70-ECF"/>
    <property type="match status" value="1"/>
</dbReference>
<keyword evidence="4" id="KW-0804">Transcription</keyword>
<keyword evidence="2" id="KW-0805">Transcription regulation</keyword>
<dbReference type="PANTHER" id="PTHR43133">
    <property type="entry name" value="RNA POLYMERASE ECF-TYPE SIGMA FACTO"/>
    <property type="match status" value="1"/>
</dbReference>
<dbReference type="InterPro" id="IPR007627">
    <property type="entry name" value="RNA_pol_sigma70_r2"/>
</dbReference>
<dbReference type="InterPro" id="IPR036388">
    <property type="entry name" value="WH-like_DNA-bd_sf"/>
</dbReference>
<dbReference type="PANTHER" id="PTHR43133:SF66">
    <property type="entry name" value="ECF RNA POLYMERASE SIGMA FACTOR SIGK"/>
    <property type="match status" value="1"/>
</dbReference>
<dbReference type="Pfam" id="PF08281">
    <property type="entry name" value="Sigma70_r4_2"/>
    <property type="match status" value="1"/>
</dbReference>
<dbReference type="InterPro" id="IPR013325">
    <property type="entry name" value="RNA_pol_sigma_r2"/>
</dbReference>
<dbReference type="GO" id="GO:0006352">
    <property type="term" value="P:DNA-templated transcription initiation"/>
    <property type="evidence" value="ECO:0007669"/>
    <property type="project" value="InterPro"/>
</dbReference>